<dbReference type="OrthoDB" id="57216at2157"/>
<evidence type="ECO:0000313" key="4">
    <source>
        <dbReference type="Proteomes" id="UP000000438"/>
    </source>
</evidence>
<protein>
    <submittedName>
        <fullName evidence="2">Hypothetical RNAse (Contains PIN domain)</fullName>
    </submittedName>
    <submittedName>
        <fullName evidence="3">SSU processome protein Utp24</fullName>
    </submittedName>
</protein>
<dbReference type="InterPro" id="IPR002716">
    <property type="entry name" value="PIN_dom"/>
</dbReference>
<name>Q6L0E7_PICTO</name>
<dbReference type="EMBL" id="AE017261">
    <property type="protein sequence ID" value="AAT43555.1"/>
    <property type="molecule type" value="Genomic_DNA"/>
</dbReference>
<dbReference type="Proteomes" id="UP000192315">
    <property type="component" value="Unassembled WGS sequence"/>
</dbReference>
<evidence type="ECO:0000259" key="1">
    <source>
        <dbReference type="SMART" id="SM00670"/>
    </source>
</evidence>
<dbReference type="SUPFAM" id="SSF88723">
    <property type="entry name" value="PIN domain-like"/>
    <property type="match status" value="1"/>
</dbReference>
<dbReference type="eggNOG" id="arCOG04312">
    <property type="taxonomic scope" value="Archaea"/>
</dbReference>
<dbReference type="Proteomes" id="UP000000438">
    <property type="component" value="Chromosome"/>
</dbReference>
<dbReference type="InterPro" id="IPR041120">
    <property type="entry name" value="PIN_9"/>
</dbReference>
<dbReference type="STRING" id="263820.PTO0970"/>
<reference evidence="2 4" key="1">
    <citation type="journal article" date="2004" name="Proc. Natl. Acad. Sci. U.S.A.">
        <title>Genome sequence of Picrophilus torridus and its implications for life around pH 0.</title>
        <authorList>
            <person name="Futterer O."/>
            <person name="Angelov A."/>
            <person name="Liesegang H."/>
            <person name="Gottschalk G."/>
            <person name="Schleper C."/>
            <person name="Schepers B."/>
            <person name="Dock C."/>
            <person name="Antranikian G."/>
            <person name="Liebl W."/>
        </authorList>
    </citation>
    <scope>NUCLEOTIDE SEQUENCE [LARGE SCALE GENOMIC DNA]</scope>
    <source>
        <strain evidence="4">ATCC 700027 / DSM 9790 / JCM 10055 / NBRC 100828</strain>
        <strain evidence="2">DSM 9790</strain>
    </source>
</reference>
<dbReference type="InParanoid" id="Q6L0E7"/>
<evidence type="ECO:0000313" key="3">
    <source>
        <dbReference type="EMBL" id="SMD31179.1"/>
    </source>
</evidence>
<dbReference type="PaxDb" id="263820-PTO0970"/>
<dbReference type="GeneID" id="2844014"/>
<dbReference type="Gene3D" id="3.40.50.1010">
    <property type="entry name" value="5'-nuclease"/>
    <property type="match status" value="1"/>
</dbReference>
<dbReference type="Pfam" id="PF18477">
    <property type="entry name" value="PIN_9"/>
    <property type="match status" value="1"/>
</dbReference>
<dbReference type="SMART" id="SM00670">
    <property type="entry name" value="PINc"/>
    <property type="match status" value="1"/>
</dbReference>
<accession>A0A8G2FXA8</accession>
<evidence type="ECO:0000313" key="2">
    <source>
        <dbReference type="EMBL" id="AAT43555.1"/>
    </source>
</evidence>
<reference evidence="2" key="2">
    <citation type="submission" date="2004-02" db="EMBL/GenBank/DDBJ databases">
        <authorList>
            <person name="Fuetterer O."/>
            <person name="Angelov A."/>
            <person name="Liesegang H."/>
            <person name="Gottschalk G."/>
            <person name="Schleper C."/>
            <person name="Schepers B."/>
            <person name="Dock C."/>
            <person name="Antranikian G."/>
            <person name="Liebl W."/>
        </authorList>
    </citation>
    <scope>NUCLEOTIDE SEQUENCE</scope>
    <source>
        <strain evidence="2">DSM 9790</strain>
    </source>
</reference>
<dbReference type="AlphaFoldDB" id="Q6L0E7"/>
<accession>Q6L0E7</accession>
<dbReference type="CDD" id="cd09879">
    <property type="entry name" value="PIN_VapC_AF0591-like"/>
    <property type="match status" value="1"/>
</dbReference>
<feature type="domain" description="PIN" evidence="1">
    <location>
        <begin position="3"/>
        <end position="98"/>
    </location>
</feature>
<evidence type="ECO:0000313" key="5">
    <source>
        <dbReference type="Proteomes" id="UP000192315"/>
    </source>
</evidence>
<dbReference type="RefSeq" id="WP_011177771.1">
    <property type="nucleotide sequence ID" value="NC_005877.1"/>
</dbReference>
<organism evidence="2 4">
    <name type="scientific">Picrophilus torridus (strain ATCC 700027 / DSM 9790 / JCM 10055 / NBRC 100828 / KAW 2/3)</name>
    <dbReference type="NCBI Taxonomy" id="1122961"/>
    <lineage>
        <taxon>Archaea</taxon>
        <taxon>Methanobacteriati</taxon>
        <taxon>Thermoplasmatota</taxon>
        <taxon>Thermoplasmata</taxon>
        <taxon>Thermoplasmatales</taxon>
        <taxon>Picrophilaceae</taxon>
        <taxon>Picrophilus</taxon>
    </lineage>
</organism>
<sequence>MNENLIIDTNALIYSIKNKIDIREKLLYLPYTFNIYVPECVISELRGLSRSHWYAKAALQLGLKFNLLRSQGRGDDCILEMAMKINAFVLTNDRGLISRLRDHGIKILIISGEKRIHFYK</sequence>
<reference evidence="3 5" key="3">
    <citation type="submission" date="2017-04" db="EMBL/GenBank/DDBJ databases">
        <authorList>
            <person name="Varghese N."/>
            <person name="Submissions S."/>
        </authorList>
    </citation>
    <scope>NUCLEOTIDE SEQUENCE [LARGE SCALE GENOMIC DNA]</scope>
    <source>
        <strain evidence="3 5">DSM 9789</strain>
    </source>
</reference>
<dbReference type="EMBL" id="FWYE01000003">
    <property type="protein sequence ID" value="SMD31179.1"/>
    <property type="molecule type" value="Genomic_DNA"/>
</dbReference>
<dbReference type="KEGG" id="pto:PTO0970"/>
<keyword evidence="5" id="KW-1185">Reference proteome</keyword>
<proteinExistence type="predicted"/>
<dbReference type="InterPro" id="IPR029060">
    <property type="entry name" value="PIN-like_dom_sf"/>
</dbReference>
<dbReference type="HOGENOM" id="CLU_107892_3_0_2"/>
<gene>
    <name evidence="2" type="ordered locus">PTO0970</name>
    <name evidence="3" type="ORF">SAMN02745355_1102</name>
</gene>